<reference evidence="1 2" key="1">
    <citation type="submission" date="2016-12" db="EMBL/GenBank/DDBJ databases">
        <authorList>
            <person name="Song W.-J."/>
            <person name="Kurnit D.M."/>
        </authorList>
    </citation>
    <scope>NUCLEOTIDE SEQUENCE [LARGE SCALE GENOMIC DNA]</scope>
    <source>
        <strain evidence="1 2">STM7296</strain>
    </source>
</reference>
<keyword evidence="2" id="KW-1185">Reference proteome</keyword>
<protein>
    <submittedName>
        <fullName evidence="1">Uncharacterized protein</fullName>
    </submittedName>
</protein>
<dbReference type="Proteomes" id="UP000187012">
    <property type="component" value="Unassembled WGS sequence"/>
</dbReference>
<sequence length="167" mass="18325">MVTKVPELLHRRRWLATVPDRPQVIGYVSILLNATGLRKLRGIGYTLAGHAACIGLNRGQVRRLWGRSPLIVFEYFIGLSIQVCQGLWQASCDAMRISLDNDAAFCGLARRDAACVVFSGDVPHLATLEHVHARSCVQGTRRYGSRNVPSTIVTDGPPIHVLPRASS</sequence>
<name>A0A1N7S082_9BURK</name>
<gene>
    <name evidence="1" type="ORF">BN2475_270075</name>
</gene>
<dbReference type="RefSeq" id="WP_143325783.1">
    <property type="nucleotide sequence ID" value="NZ_CYGX02000027.1"/>
</dbReference>
<dbReference type="AlphaFoldDB" id="A0A1N7S082"/>
<evidence type="ECO:0000313" key="2">
    <source>
        <dbReference type="Proteomes" id="UP000187012"/>
    </source>
</evidence>
<evidence type="ECO:0000313" key="1">
    <source>
        <dbReference type="EMBL" id="SIT40734.1"/>
    </source>
</evidence>
<organism evidence="1 2">
    <name type="scientific">Paraburkholderia ribeironis</name>
    <dbReference type="NCBI Taxonomy" id="1247936"/>
    <lineage>
        <taxon>Bacteria</taxon>
        <taxon>Pseudomonadati</taxon>
        <taxon>Pseudomonadota</taxon>
        <taxon>Betaproteobacteria</taxon>
        <taxon>Burkholderiales</taxon>
        <taxon>Burkholderiaceae</taxon>
        <taxon>Paraburkholderia</taxon>
    </lineage>
</organism>
<accession>A0A1N7S082</accession>
<proteinExistence type="predicted"/>
<dbReference type="EMBL" id="CYGX02000027">
    <property type="protein sequence ID" value="SIT40734.1"/>
    <property type="molecule type" value="Genomic_DNA"/>
</dbReference>